<dbReference type="Proteomes" id="UP000825123">
    <property type="component" value="Chromosome"/>
</dbReference>
<dbReference type="InterPro" id="IPR005537">
    <property type="entry name" value="RAMP_III_fam"/>
</dbReference>
<dbReference type="PANTHER" id="PTHR35579:SF6">
    <property type="entry name" value="DUF324 DOMAIN-CONTAINING PROTEIN"/>
    <property type="match status" value="1"/>
</dbReference>
<gene>
    <name evidence="3" type="ORF">KN1_14300</name>
</gene>
<accession>A0A8D5U6Z6</accession>
<reference evidence="3 4" key="1">
    <citation type="submission" date="2021-04" db="EMBL/GenBank/DDBJ databases">
        <title>Complete genome sequence of Stygiolobus sp. KN-1.</title>
        <authorList>
            <person name="Nakamura K."/>
            <person name="Sakai H."/>
            <person name="Kurosawa N."/>
        </authorList>
    </citation>
    <scope>NUCLEOTIDE SEQUENCE [LARGE SCALE GENOMIC DNA]</scope>
    <source>
        <strain evidence="3 4">KN-1</strain>
    </source>
</reference>
<evidence type="ECO:0000313" key="3">
    <source>
        <dbReference type="EMBL" id="BCU70133.1"/>
    </source>
</evidence>
<keyword evidence="4" id="KW-1185">Reference proteome</keyword>
<organism evidence="3 4">
    <name type="scientific">Stygiolobus caldivivus</name>
    <dbReference type="NCBI Taxonomy" id="2824673"/>
    <lineage>
        <taxon>Archaea</taxon>
        <taxon>Thermoproteota</taxon>
        <taxon>Thermoprotei</taxon>
        <taxon>Sulfolobales</taxon>
        <taxon>Sulfolobaceae</taxon>
        <taxon>Stygiolobus</taxon>
    </lineage>
</organism>
<dbReference type="GO" id="GO:0051607">
    <property type="term" value="P:defense response to virus"/>
    <property type="evidence" value="ECO:0007669"/>
    <property type="project" value="UniProtKB-KW"/>
</dbReference>
<protein>
    <submittedName>
        <fullName evidence="3">CRISPR-associated RAMP protein</fullName>
    </submittedName>
</protein>
<dbReference type="NCBIfam" id="TIGR02581">
    <property type="entry name" value="cas_cyan_RAMP"/>
    <property type="match status" value="1"/>
</dbReference>
<dbReference type="PANTHER" id="PTHR35579">
    <property type="entry name" value="CRISPR SYSTEM CMS ENDORIBONUCLEASE CSM3"/>
    <property type="match status" value="1"/>
</dbReference>
<dbReference type="AlphaFoldDB" id="A0A8D5U6Z6"/>
<name>A0A8D5U6Z6_9CREN</name>
<dbReference type="InterPro" id="IPR013411">
    <property type="entry name" value="CRISPR-assoc_RAMP_Csx7"/>
</dbReference>
<dbReference type="RefSeq" id="WP_221286538.1">
    <property type="nucleotide sequence ID" value="NZ_AP024597.1"/>
</dbReference>
<evidence type="ECO:0000256" key="1">
    <source>
        <dbReference type="ARBA" id="ARBA00023118"/>
    </source>
</evidence>
<evidence type="ECO:0000259" key="2">
    <source>
        <dbReference type="Pfam" id="PF03787"/>
    </source>
</evidence>
<proteinExistence type="predicted"/>
<sequence length="244" mass="27347">MATNPCYDLDVIKSVVRISGKVKNETPLRIGYGKSQSFIDATDNPILRVNGKPVIPGSSFKGAFRSLAEAYVKSWNDPKYVVCDLDDDDCPSCVEDEKGAKFCIPCIIFGFKDLSSRVYILDSVAEDYTISQRTMVTINRVFGGQLPGHLYTLDFVDPNATFNFTMFLYNLDIVNGETEEWRKKTVEVMRYVLKTLITDGIFMGAKKSAGFGLVKLVSGEVEVRKLPDLMKSTKLDLMEVVKSW</sequence>
<dbReference type="EMBL" id="AP024597">
    <property type="protein sequence ID" value="BCU70133.1"/>
    <property type="molecule type" value="Genomic_DNA"/>
</dbReference>
<dbReference type="Pfam" id="PF03787">
    <property type="entry name" value="RAMPs"/>
    <property type="match status" value="1"/>
</dbReference>
<dbReference type="InterPro" id="IPR052216">
    <property type="entry name" value="CRISPR_Csm3_endoribonuclease"/>
</dbReference>
<feature type="domain" description="CRISPR type III-associated protein" evidence="2">
    <location>
        <begin position="22"/>
        <end position="215"/>
    </location>
</feature>
<dbReference type="GeneID" id="66163147"/>
<keyword evidence="1" id="KW-0051">Antiviral defense</keyword>
<dbReference type="KEGG" id="csty:KN1_14300"/>
<evidence type="ECO:0000313" key="4">
    <source>
        <dbReference type="Proteomes" id="UP000825123"/>
    </source>
</evidence>